<accession>D8S912</accession>
<evidence type="ECO:0000256" key="1">
    <source>
        <dbReference type="SAM" id="MobiDB-lite"/>
    </source>
</evidence>
<feature type="domain" description="DUF7138" evidence="2">
    <location>
        <begin position="7"/>
        <end position="87"/>
    </location>
</feature>
<dbReference type="Proteomes" id="UP000001514">
    <property type="component" value="Unassembled WGS sequence"/>
</dbReference>
<gene>
    <name evidence="3" type="ORF">SELMODRAFT_419461</name>
</gene>
<proteinExistence type="predicted"/>
<feature type="compositionally biased region" description="Polar residues" evidence="1">
    <location>
        <begin position="175"/>
        <end position="185"/>
    </location>
</feature>
<feature type="region of interest" description="Disordered" evidence="1">
    <location>
        <begin position="92"/>
        <end position="151"/>
    </location>
</feature>
<feature type="compositionally biased region" description="Basic and acidic residues" evidence="1">
    <location>
        <begin position="309"/>
        <end position="318"/>
    </location>
</feature>
<organism evidence="4">
    <name type="scientific">Selaginella moellendorffii</name>
    <name type="common">Spikemoss</name>
    <dbReference type="NCBI Taxonomy" id="88036"/>
    <lineage>
        <taxon>Eukaryota</taxon>
        <taxon>Viridiplantae</taxon>
        <taxon>Streptophyta</taxon>
        <taxon>Embryophyta</taxon>
        <taxon>Tracheophyta</taxon>
        <taxon>Lycopodiopsida</taxon>
        <taxon>Selaginellales</taxon>
        <taxon>Selaginellaceae</taxon>
        <taxon>Selaginella</taxon>
    </lineage>
</organism>
<dbReference type="InterPro" id="IPR055562">
    <property type="entry name" value="DUF7138"/>
</dbReference>
<reference evidence="3 4" key="1">
    <citation type="journal article" date="2011" name="Science">
        <title>The Selaginella genome identifies genetic changes associated with the evolution of vascular plants.</title>
        <authorList>
            <person name="Banks J.A."/>
            <person name="Nishiyama T."/>
            <person name="Hasebe M."/>
            <person name="Bowman J.L."/>
            <person name="Gribskov M."/>
            <person name="dePamphilis C."/>
            <person name="Albert V.A."/>
            <person name="Aono N."/>
            <person name="Aoyama T."/>
            <person name="Ambrose B.A."/>
            <person name="Ashton N.W."/>
            <person name="Axtell M.J."/>
            <person name="Barker E."/>
            <person name="Barker M.S."/>
            <person name="Bennetzen J.L."/>
            <person name="Bonawitz N.D."/>
            <person name="Chapple C."/>
            <person name="Cheng C."/>
            <person name="Correa L.G."/>
            <person name="Dacre M."/>
            <person name="DeBarry J."/>
            <person name="Dreyer I."/>
            <person name="Elias M."/>
            <person name="Engstrom E.M."/>
            <person name="Estelle M."/>
            <person name="Feng L."/>
            <person name="Finet C."/>
            <person name="Floyd S.K."/>
            <person name="Frommer W.B."/>
            <person name="Fujita T."/>
            <person name="Gramzow L."/>
            <person name="Gutensohn M."/>
            <person name="Harholt J."/>
            <person name="Hattori M."/>
            <person name="Heyl A."/>
            <person name="Hirai T."/>
            <person name="Hiwatashi Y."/>
            <person name="Ishikawa M."/>
            <person name="Iwata M."/>
            <person name="Karol K.G."/>
            <person name="Koehler B."/>
            <person name="Kolukisaoglu U."/>
            <person name="Kubo M."/>
            <person name="Kurata T."/>
            <person name="Lalonde S."/>
            <person name="Li K."/>
            <person name="Li Y."/>
            <person name="Litt A."/>
            <person name="Lyons E."/>
            <person name="Manning G."/>
            <person name="Maruyama T."/>
            <person name="Michael T.P."/>
            <person name="Mikami K."/>
            <person name="Miyazaki S."/>
            <person name="Morinaga S."/>
            <person name="Murata T."/>
            <person name="Mueller-Roeber B."/>
            <person name="Nelson D.R."/>
            <person name="Obara M."/>
            <person name="Oguri Y."/>
            <person name="Olmstead R.G."/>
            <person name="Onodera N."/>
            <person name="Petersen B.L."/>
            <person name="Pils B."/>
            <person name="Prigge M."/>
            <person name="Rensing S.A."/>
            <person name="Riano-Pachon D.M."/>
            <person name="Roberts A.W."/>
            <person name="Sato Y."/>
            <person name="Scheller H.V."/>
            <person name="Schulz B."/>
            <person name="Schulz C."/>
            <person name="Shakirov E.V."/>
            <person name="Shibagaki N."/>
            <person name="Shinohara N."/>
            <person name="Shippen D.E."/>
            <person name="Soerensen I."/>
            <person name="Sotooka R."/>
            <person name="Sugimoto N."/>
            <person name="Sugita M."/>
            <person name="Sumikawa N."/>
            <person name="Tanurdzic M."/>
            <person name="Theissen G."/>
            <person name="Ulvskov P."/>
            <person name="Wakazuki S."/>
            <person name="Weng J.K."/>
            <person name="Willats W.W."/>
            <person name="Wipf D."/>
            <person name="Wolf P.G."/>
            <person name="Yang L."/>
            <person name="Zimmer A.D."/>
            <person name="Zhu Q."/>
            <person name="Mitros T."/>
            <person name="Hellsten U."/>
            <person name="Loque D."/>
            <person name="Otillar R."/>
            <person name="Salamov A."/>
            <person name="Schmutz J."/>
            <person name="Shapiro H."/>
            <person name="Lindquist E."/>
            <person name="Lucas S."/>
            <person name="Rokhsar D."/>
            <person name="Grigoriev I.V."/>
        </authorList>
    </citation>
    <scope>NUCLEOTIDE SEQUENCE [LARGE SCALE GENOMIC DNA]</scope>
</reference>
<name>D8S912_SELML</name>
<dbReference type="Gramene" id="EFJ19262">
    <property type="protein sequence ID" value="EFJ19262"/>
    <property type="gene ID" value="SELMODRAFT_419461"/>
</dbReference>
<dbReference type="KEGG" id="smo:SELMODRAFT_419461"/>
<dbReference type="Pfam" id="PF23596">
    <property type="entry name" value="DUF7138"/>
    <property type="match status" value="1"/>
</dbReference>
<keyword evidence="4" id="KW-1185">Reference proteome</keyword>
<feature type="region of interest" description="Disordered" evidence="1">
    <location>
        <begin position="299"/>
        <end position="318"/>
    </location>
</feature>
<dbReference type="AlphaFoldDB" id="D8S912"/>
<dbReference type="InParanoid" id="D8S912"/>
<dbReference type="PANTHER" id="PTHR36351">
    <property type="entry name" value="EMBRYO SAC DEVELOPMENT ARREST 12"/>
    <property type="match status" value="1"/>
</dbReference>
<evidence type="ECO:0000313" key="4">
    <source>
        <dbReference type="Proteomes" id="UP000001514"/>
    </source>
</evidence>
<feature type="compositionally biased region" description="Basic residues" evidence="1">
    <location>
        <begin position="99"/>
        <end position="112"/>
    </location>
</feature>
<dbReference type="EMBL" id="GL377607">
    <property type="protein sequence ID" value="EFJ19262.1"/>
    <property type="molecule type" value="Genomic_DNA"/>
</dbReference>
<feature type="compositionally biased region" description="Low complexity" evidence="1">
    <location>
        <begin position="113"/>
        <end position="123"/>
    </location>
</feature>
<dbReference type="PANTHER" id="PTHR36351:SF1">
    <property type="entry name" value="EMBRYO SAC DEVELOPMENT ARREST 12"/>
    <property type="match status" value="1"/>
</dbReference>
<evidence type="ECO:0000259" key="2">
    <source>
        <dbReference type="Pfam" id="PF23596"/>
    </source>
</evidence>
<dbReference type="HOGENOM" id="CLU_875497_0_0_1"/>
<feature type="compositionally biased region" description="Low complexity" evidence="1">
    <location>
        <begin position="140"/>
        <end position="151"/>
    </location>
</feature>
<evidence type="ECO:0000313" key="3">
    <source>
        <dbReference type="EMBL" id="EFJ19262.1"/>
    </source>
</evidence>
<sequence length="318" mass="34501">MDSFATPYPVLFRDGEKDHLKGHIGIHPLLSFAKFQSQMSRLIGITASDLCIYLVSQRSPNDVTEDNPRPQRFYINENTNFGLIVSHHHPSLDGGSHFHASRKRTKRERRSARLSSSARSASLTDEPDQPNAELRETRLRASSTSTTSRTTMIWKRTAAEAVAGSSVARKLVYTPSSDPWPSLPSQPRGDKGSSSPAQAPPPPSQARSSSSDPPPQADDPGDHGSSSVASISPSSVLRDDLNLLKLDLEDARAPGAPHQRLVESLTTPPPARFPCKTCDESPAMAAVEFHHCVNDRVAKASGPSPLGREIVEKPLPKS</sequence>
<feature type="compositionally biased region" description="Low complexity" evidence="1">
    <location>
        <begin position="225"/>
        <end position="235"/>
    </location>
</feature>
<protein>
    <recommendedName>
        <fullName evidence="2">DUF7138 domain-containing protein</fullName>
    </recommendedName>
</protein>
<feature type="region of interest" description="Disordered" evidence="1">
    <location>
        <begin position="175"/>
        <end position="236"/>
    </location>
</feature>